<organism evidence="1 2">
    <name type="scientific">Linderina macrospora</name>
    <dbReference type="NCBI Taxonomy" id="4868"/>
    <lineage>
        <taxon>Eukaryota</taxon>
        <taxon>Fungi</taxon>
        <taxon>Fungi incertae sedis</taxon>
        <taxon>Zoopagomycota</taxon>
        <taxon>Kickxellomycotina</taxon>
        <taxon>Kickxellomycetes</taxon>
        <taxon>Kickxellales</taxon>
        <taxon>Kickxellaceae</taxon>
        <taxon>Linderina</taxon>
    </lineage>
</organism>
<sequence>DLIKVLGAGNITTVEDAPGEDIIGLCNAGVPCAGVLSLSPEGNVTPLEPHWEDHYFRHHHANSDRMEVIDAGQLRRSAAALAAWAYLVADMF</sequence>
<evidence type="ECO:0000313" key="2">
    <source>
        <dbReference type="Proteomes" id="UP001150603"/>
    </source>
</evidence>
<reference evidence="1" key="1">
    <citation type="submission" date="2022-07" db="EMBL/GenBank/DDBJ databases">
        <title>Phylogenomic reconstructions and comparative analyses of Kickxellomycotina fungi.</title>
        <authorList>
            <person name="Reynolds N.K."/>
            <person name="Stajich J.E."/>
            <person name="Barry K."/>
            <person name="Grigoriev I.V."/>
            <person name="Crous P."/>
            <person name="Smith M.E."/>
        </authorList>
    </citation>
    <scope>NUCLEOTIDE SEQUENCE</scope>
    <source>
        <strain evidence="1">NRRL 5244</strain>
    </source>
</reference>
<accession>A0ACC1J2I7</accession>
<comment type="caution">
    <text evidence="1">The sequence shown here is derived from an EMBL/GenBank/DDBJ whole genome shotgun (WGS) entry which is preliminary data.</text>
</comment>
<name>A0ACC1J2I7_9FUNG</name>
<feature type="non-terminal residue" evidence="1">
    <location>
        <position position="1"/>
    </location>
</feature>
<gene>
    <name evidence="1" type="ORF">FBU59_005534</name>
</gene>
<protein>
    <submittedName>
        <fullName evidence="1">Uncharacterized protein</fullName>
    </submittedName>
</protein>
<evidence type="ECO:0000313" key="1">
    <source>
        <dbReference type="EMBL" id="KAJ1934930.1"/>
    </source>
</evidence>
<dbReference type="EMBL" id="JANBPW010004438">
    <property type="protein sequence ID" value="KAJ1934930.1"/>
    <property type="molecule type" value="Genomic_DNA"/>
</dbReference>
<proteinExistence type="predicted"/>
<dbReference type="Proteomes" id="UP001150603">
    <property type="component" value="Unassembled WGS sequence"/>
</dbReference>
<keyword evidence="2" id="KW-1185">Reference proteome</keyword>